<evidence type="ECO:0000256" key="3">
    <source>
        <dbReference type="ARBA" id="ARBA00022490"/>
    </source>
</evidence>
<proteinExistence type="predicted"/>
<dbReference type="GO" id="GO:0051301">
    <property type="term" value="P:cell division"/>
    <property type="evidence" value="ECO:0007669"/>
    <property type="project" value="UniProtKB-KW"/>
</dbReference>
<gene>
    <name evidence="8" type="ORF">SA2016_3436</name>
</gene>
<keyword evidence="6" id="KW-0131">Cell cycle</keyword>
<evidence type="ECO:0000256" key="1">
    <source>
        <dbReference type="ARBA" id="ARBA00004496"/>
    </source>
</evidence>
<evidence type="ECO:0000313" key="9">
    <source>
        <dbReference type="Proteomes" id="UP000070134"/>
    </source>
</evidence>
<evidence type="ECO:0000256" key="4">
    <source>
        <dbReference type="ARBA" id="ARBA00022618"/>
    </source>
</evidence>
<keyword evidence="9" id="KW-1185">Reference proteome</keyword>
<dbReference type="GO" id="GO:0005737">
    <property type="term" value="C:cytoplasm"/>
    <property type="evidence" value="ECO:0007669"/>
    <property type="project" value="UniProtKB-SubCell"/>
</dbReference>
<dbReference type="AlphaFoldDB" id="A0A127A4S8"/>
<dbReference type="Proteomes" id="UP000070134">
    <property type="component" value="Chromosome"/>
</dbReference>
<dbReference type="InterPro" id="IPR007793">
    <property type="entry name" value="DivIVA_fam"/>
</dbReference>
<evidence type="ECO:0000256" key="7">
    <source>
        <dbReference type="ARBA" id="ARBA00031737"/>
    </source>
</evidence>
<protein>
    <recommendedName>
        <fullName evidence="2">Cell wall synthesis protein Wag31</fullName>
    </recommendedName>
    <alternativeName>
        <fullName evidence="7">Antigen 84</fullName>
    </alternativeName>
</protein>
<dbReference type="InterPro" id="IPR019933">
    <property type="entry name" value="DivIVA_domain"/>
</dbReference>
<dbReference type="NCBIfam" id="TIGR03544">
    <property type="entry name" value="DivI1A_domain"/>
    <property type="match status" value="1"/>
</dbReference>
<dbReference type="Pfam" id="PF05103">
    <property type="entry name" value="DivIVA"/>
    <property type="match status" value="1"/>
</dbReference>
<reference evidence="8 9" key="1">
    <citation type="submission" date="2016-02" db="EMBL/GenBank/DDBJ databases">
        <title>Complete genome of Sinomonas atrocyanea KCTC 3377.</title>
        <authorList>
            <person name="Kim K.M."/>
        </authorList>
    </citation>
    <scope>NUCLEOTIDE SEQUENCE [LARGE SCALE GENOMIC DNA]</scope>
    <source>
        <strain evidence="8 9">KCTC 3377</strain>
    </source>
</reference>
<name>A0A127A4S8_9MICC</name>
<dbReference type="KEGG" id="satk:SA2016_3436"/>
<dbReference type="RefSeq" id="WP_066500388.1">
    <property type="nucleotide sequence ID" value="NZ_BJMO01000037.1"/>
</dbReference>
<keyword evidence="3" id="KW-0963">Cytoplasm</keyword>
<dbReference type="Gene3D" id="6.10.250.660">
    <property type="match status" value="1"/>
</dbReference>
<dbReference type="OrthoDB" id="4946401at2"/>
<organism evidence="8 9">
    <name type="scientific">Sinomonas atrocyanea</name>
    <dbReference type="NCBI Taxonomy" id="37927"/>
    <lineage>
        <taxon>Bacteria</taxon>
        <taxon>Bacillati</taxon>
        <taxon>Actinomycetota</taxon>
        <taxon>Actinomycetes</taxon>
        <taxon>Micrococcales</taxon>
        <taxon>Micrococcaceae</taxon>
        <taxon>Sinomonas</taxon>
    </lineage>
</organism>
<dbReference type="STRING" id="37927.SA2016_3436"/>
<accession>A0A127A4S8</accession>
<keyword evidence="4" id="KW-0132">Cell division</keyword>
<evidence type="ECO:0000256" key="2">
    <source>
        <dbReference type="ARBA" id="ARBA00018787"/>
    </source>
</evidence>
<keyword evidence="5" id="KW-0175">Coiled coil</keyword>
<evidence type="ECO:0000256" key="6">
    <source>
        <dbReference type="ARBA" id="ARBA00023306"/>
    </source>
</evidence>
<dbReference type="EMBL" id="CP014518">
    <property type="protein sequence ID" value="AMM34096.1"/>
    <property type="molecule type" value="Genomic_DNA"/>
</dbReference>
<evidence type="ECO:0000313" key="8">
    <source>
        <dbReference type="EMBL" id="AMM34096.1"/>
    </source>
</evidence>
<comment type="subcellular location">
    <subcellularLocation>
        <location evidence="1">Cytoplasm</location>
    </subcellularLocation>
</comment>
<sequence length="177" mass="19301">MSTTTNGTRISPSDVRTATFHQVEYGYDPQAVRRFLQAVSDQLDADRVQLEARETAGKEEMVRIISQAQVLAEKFVAEAEQYSKDLVASARTQYSEILRRAEQAAGNQAPAAAPAAPAGGPEYHTPIDEIEYVRTYTKVAQVQLRAVIDALAAQVDRLGDVPGAQRALGSSQDQNPR</sequence>
<evidence type="ECO:0000256" key="5">
    <source>
        <dbReference type="ARBA" id="ARBA00023054"/>
    </source>
</evidence>